<feature type="transmembrane region" description="Helical" evidence="1">
    <location>
        <begin position="18"/>
        <end position="37"/>
    </location>
</feature>
<evidence type="ECO:0000313" key="2">
    <source>
        <dbReference type="EMBL" id="CAG4972613.1"/>
    </source>
</evidence>
<keyword evidence="1" id="KW-0812">Transmembrane</keyword>
<dbReference type="RefSeq" id="WP_215220177.1">
    <property type="nucleotide sequence ID" value="NZ_OU015430.1"/>
</dbReference>
<gene>
    <name evidence="2" type="ORF">LYB30171_01255</name>
</gene>
<keyword evidence="1" id="KW-1133">Transmembrane helix</keyword>
<dbReference type="SUPFAM" id="SSF47175">
    <property type="entry name" value="Cytochromes"/>
    <property type="match status" value="1"/>
</dbReference>
<dbReference type="PROSITE" id="PS51009">
    <property type="entry name" value="CYTCII"/>
    <property type="match status" value="1"/>
</dbReference>
<dbReference type="InterPro" id="IPR015984">
    <property type="entry name" value="Cyt_c_prime_subgr"/>
</dbReference>
<dbReference type="InterPro" id="IPR002321">
    <property type="entry name" value="Cyt_c_II"/>
</dbReference>
<proteinExistence type="predicted"/>
<evidence type="ECO:0000256" key="1">
    <source>
        <dbReference type="SAM" id="Phobius"/>
    </source>
</evidence>
<dbReference type="InterPro" id="IPR010980">
    <property type="entry name" value="Cyt_c/b562"/>
</dbReference>
<sequence length="148" mass="15796">MSEPRTTRPDTHGNGAKYIALLLLGLVIGAVCTVMAMRAIQARSDPFPGAVMHVQGWHLGKLRDAVEQNRCATTDSLPHLQALRVMANDIDPAFPDLRDDERFTKASSQLRGALDTAMASPPGDCVALGETAGAIGQACKACHQDFRG</sequence>
<dbReference type="EMBL" id="OU015430">
    <property type="protein sequence ID" value="CAG4972613.1"/>
    <property type="molecule type" value="Genomic_DNA"/>
</dbReference>
<dbReference type="Proteomes" id="UP000680116">
    <property type="component" value="Chromosome"/>
</dbReference>
<evidence type="ECO:0008006" key="4">
    <source>
        <dbReference type="Google" id="ProtNLM"/>
    </source>
</evidence>
<reference evidence="2 3" key="1">
    <citation type="submission" date="2021-04" db="EMBL/GenBank/DDBJ databases">
        <authorList>
            <person name="Rodrigo-Torres L."/>
            <person name="Arahal R. D."/>
            <person name="Lucena T."/>
        </authorList>
    </citation>
    <scope>NUCLEOTIDE SEQUENCE [LARGE SCALE GENOMIC DNA]</scope>
    <source>
        <strain evidence="2 3">CECT 30171</strain>
    </source>
</reference>
<dbReference type="Gene3D" id="1.20.120.10">
    <property type="entry name" value="Cytochrome c/b562"/>
    <property type="match status" value="1"/>
</dbReference>
<dbReference type="PRINTS" id="PR00608">
    <property type="entry name" value="CYTCHROMECII"/>
</dbReference>
<keyword evidence="3" id="KW-1185">Reference proteome</keyword>
<organism evidence="2 3">
    <name type="scientific">Novilysobacter luteus</name>
    <dbReference type="NCBI Taxonomy" id="2822368"/>
    <lineage>
        <taxon>Bacteria</taxon>
        <taxon>Pseudomonadati</taxon>
        <taxon>Pseudomonadota</taxon>
        <taxon>Gammaproteobacteria</taxon>
        <taxon>Lysobacterales</taxon>
        <taxon>Lysobacteraceae</taxon>
        <taxon>Novilysobacter</taxon>
    </lineage>
</organism>
<evidence type="ECO:0000313" key="3">
    <source>
        <dbReference type="Proteomes" id="UP000680116"/>
    </source>
</evidence>
<keyword evidence="1" id="KW-0472">Membrane</keyword>
<dbReference type="Pfam" id="PF01322">
    <property type="entry name" value="Cytochrom_C_2"/>
    <property type="match status" value="1"/>
</dbReference>
<name>A0ABM8UF59_9GAMM</name>
<protein>
    <recommendedName>
        <fullName evidence="4">Cytochrome c</fullName>
    </recommendedName>
</protein>
<accession>A0ABM8UF59</accession>